<dbReference type="GO" id="GO:0006952">
    <property type="term" value="P:defense response"/>
    <property type="evidence" value="ECO:0007669"/>
    <property type="project" value="UniProtKB-KW"/>
</dbReference>
<dbReference type="GO" id="GO:0003700">
    <property type="term" value="F:DNA-binding transcription factor activity"/>
    <property type="evidence" value="ECO:0007669"/>
    <property type="project" value="InterPro"/>
</dbReference>
<name>A0AAV3QLS7_LITER</name>
<keyword evidence="6" id="KW-0539">Nucleus</keyword>
<feature type="compositionally biased region" description="Polar residues" evidence="7">
    <location>
        <begin position="1"/>
        <end position="10"/>
    </location>
</feature>
<accession>A0AAV3QLS7</accession>
<dbReference type="SMART" id="SM00380">
    <property type="entry name" value="AP2"/>
    <property type="match status" value="1"/>
</dbReference>
<dbReference type="SUPFAM" id="SSF54171">
    <property type="entry name" value="DNA-binding domain"/>
    <property type="match status" value="1"/>
</dbReference>
<evidence type="ECO:0000256" key="5">
    <source>
        <dbReference type="ARBA" id="ARBA00023163"/>
    </source>
</evidence>
<keyword evidence="2" id="KW-0611">Plant defense</keyword>
<dbReference type="FunFam" id="3.30.730.10:FF:000001">
    <property type="entry name" value="Ethylene-responsive transcription factor 2"/>
    <property type="match status" value="1"/>
</dbReference>
<evidence type="ECO:0000256" key="7">
    <source>
        <dbReference type="SAM" id="MobiDB-lite"/>
    </source>
</evidence>
<evidence type="ECO:0000256" key="3">
    <source>
        <dbReference type="ARBA" id="ARBA00023015"/>
    </source>
</evidence>
<dbReference type="Pfam" id="PF00847">
    <property type="entry name" value="AP2"/>
    <property type="match status" value="1"/>
</dbReference>
<dbReference type="GO" id="GO:0005634">
    <property type="term" value="C:nucleus"/>
    <property type="evidence" value="ECO:0007669"/>
    <property type="project" value="UniProtKB-SubCell"/>
</dbReference>
<dbReference type="Gene3D" id="3.30.730.10">
    <property type="entry name" value="AP2/ERF domain"/>
    <property type="match status" value="1"/>
</dbReference>
<dbReference type="InterPro" id="IPR001471">
    <property type="entry name" value="AP2/ERF_dom"/>
</dbReference>
<dbReference type="PROSITE" id="PS51032">
    <property type="entry name" value="AP2_ERF"/>
    <property type="match status" value="1"/>
</dbReference>
<comment type="subcellular location">
    <subcellularLocation>
        <location evidence="1">Nucleus</location>
    </subcellularLocation>
</comment>
<keyword evidence="4" id="KW-0238">DNA-binding</keyword>
<evidence type="ECO:0000256" key="2">
    <source>
        <dbReference type="ARBA" id="ARBA00022821"/>
    </source>
</evidence>
<dbReference type="CDD" id="cd00018">
    <property type="entry name" value="AP2"/>
    <property type="match status" value="1"/>
</dbReference>
<evidence type="ECO:0000256" key="4">
    <source>
        <dbReference type="ARBA" id="ARBA00023125"/>
    </source>
</evidence>
<dbReference type="GO" id="GO:0003677">
    <property type="term" value="F:DNA binding"/>
    <property type="evidence" value="ECO:0007669"/>
    <property type="project" value="UniProtKB-KW"/>
</dbReference>
<feature type="region of interest" description="Disordered" evidence="7">
    <location>
        <begin position="93"/>
        <end position="119"/>
    </location>
</feature>
<dbReference type="InterPro" id="IPR036955">
    <property type="entry name" value="AP2/ERF_dom_sf"/>
</dbReference>
<evidence type="ECO:0000259" key="8">
    <source>
        <dbReference type="PROSITE" id="PS51032"/>
    </source>
</evidence>
<dbReference type="PANTHER" id="PTHR31190">
    <property type="entry name" value="DNA-BINDING DOMAIN"/>
    <property type="match status" value="1"/>
</dbReference>
<dbReference type="AlphaFoldDB" id="A0AAV3QLS7"/>
<protein>
    <recommendedName>
        <fullName evidence="8">AP2/ERF domain-containing protein</fullName>
    </recommendedName>
</protein>
<dbReference type="Proteomes" id="UP001454036">
    <property type="component" value="Unassembled WGS sequence"/>
</dbReference>
<dbReference type="EMBL" id="BAABME010021785">
    <property type="protein sequence ID" value="GAA0164206.1"/>
    <property type="molecule type" value="Genomic_DNA"/>
</dbReference>
<evidence type="ECO:0000256" key="1">
    <source>
        <dbReference type="ARBA" id="ARBA00004123"/>
    </source>
</evidence>
<feature type="domain" description="AP2/ERF" evidence="8">
    <location>
        <begin position="24"/>
        <end position="82"/>
    </location>
</feature>
<dbReference type="GO" id="GO:0009873">
    <property type="term" value="P:ethylene-activated signaling pathway"/>
    <property type="evidence" value="ECO:0007669"/>
    <property type="project" value="InterPro"/>
</dbReference>
<evidence type="ECO:0000313" key="10">
    <source>
        <dbReference type="Proteomes" id="UP001454036"/>
    </source>
</evidence>
<keyword evidence="3" id="KW-0805">Transcription regulation</keyword>
<evidence type="ECO:0000256" key="6">
    <source>
        <dbReference type="ARBA" id="ARBA00023242"/>
    </source>
</evidence>
<dbReference type="InterPro" id="IPR016177">
    <property type="entry name" value="DNA-bd_dom_sf"/>
</dbReference>
<keyword evidence="10" id="KW-1185">Reference proteome</keyword>
<dbReference type="InterPro" id="IPR044808">
    <property type="entry name" value="ERF_plant"/>
</dbReference>
<gene>
    <name evidence="9" type="ORF">LIER_39740</name>
</gene>
<reference evidence="9 10" key="1">
    <citation type="submission" date="2024-01" db="EMBL/GenBank/DDBJ databases">
        <title>The complete chloroplast genome sequence of Lithospermum erythrorhizon: insights into the phylogenetic relationship among Boraginaceae species and the maternal lineages of purple gromwells.</title>
        <authorList>
            <person name="Okada T."/>
            <person name="Watanabe K."/>
        </authorList>
    </citation>
    <scope>NUCLEOTIDE SEQUENCE [LARGE SCALE GENOMIC DNA]</scope>
</reference>
<evidence type="ECO:0000313" key="9">
    <source>
        <dbReference type="EMBL" id="GAA0164206.1"/>
    </source>
</evidence>
<proteinExistence type="predicted"/>
<dbReference type="PRINTS" id="PR00367">
    <property type="entry name" value="ETHRSPELEMNT"/>
</dbReference>
<sequence>MEGTSRGKSMQTKDHDNKGNEDIHYRGVRKRTWGKFAAEIRDPTKPGGRSWLGTFDTPEEAARAYDRAAFNIKGHLAMLNFPNEYYSRLPNPPYPSYSATRGTHHQQSMSSTPSSVMRQDNKEVIEFEYLDDSVLDDLLQSEELRRNTQF</sequence>
<feature type="compositionally biased region" description="Basic and acidic residues" evidence="7">
    <location>
        <begin position="11"/>
        <end position="25"/>
    </location>
</feature>
<feature type="region of interest" description="Disordered" evidence="7">
    <location>
        <begin position="1"/>
        <end position="26"/>
    </location>
</feature>
<dbReference type="PANTHER" id="PTHR31190:SF395">
    <property type="entry name" value="ETHYLENE RESPONSE FACTOR"/>
    <property type="match status" value="1"/>
</dbReference>
<comment type="caution">
    <text evidence="9">The sequence shown here is derived from an EMBL/GenBank/DDBJ whole genome shotgun (WGS) entry which is preliminary data.</text>
</comment>
<keyword evidence="5" id="KW-0804">Transcription</keyword>
<feature type="compositionally biased region" description="Polar residues" evidence="7">
    <location>
        <begin position="97"/>
        <end position="118"/>
    </location>
</feature>
<organism evidence="9 10">
    <name type="scientific">Lithospermum erythrorhizon</name>
    <name type="common">Purple gromwell</name>
    <name type="synonym">Lithospermum officinale var. erythrorhizon</name>
    <dbReference type="NCBI Taxonomy" id="34254"/>
    <lineage>
        <taxon>Eukaryota</taxon>
        <taxon>Viridiplantae</taxon>
        <taxon>Streptophyta</taxon>
        <taxon>Embryophyta</taxon>
        <taxon>Tracheophyta</taxon>
        <taxon>Spermatophyta</taxon>
        <taxon>Magnoliopsida</taxon>
        <taxon>eudicotyledons</taxon>
        <taxon>Gunneridae</taxon>
        <taxon>Pentapetalae</taxon>
        <taxon>asterids</taxon>
        <taxon>lamiids</taxon>
        <taxon>Boraginales</taxon>
        <taxon>Boraginaceae</taxon>
        <taxon>Boraginoideae</taxon>
        <taxon>Lithospermeae</taxon>
        <taxon>Lithospermum</taxon>
    </lineage>
</organism>